<comment type="caution">
    <text evidence="9">The sequence shown here is derived from an EMBL/GenBank/DDBJ whole genome shotgun (WGS) entry which is preliminary data.</text>
</comment>
<dbReference type="InterPro" id="IPR032694">
    <property type="entry name" value="CopC/D"/>
</dbReference>
<accession>A0A242N740</accession>
<dbReference type="InterPro" id="IPR014756">
    <property type="entry name" value="Ig_E-set"/>
</dbReference>
<keyword evidence="6" id="KW-0186">Copper</keyword>
<evidence type="ECO:0000313" key="10">
    <source>
        <dbReference type="Proteomes" id="UP000195221"/>
    </source>
</evidence>
<dbReference type="PANTHER" id="PTHR34820">
    <property type="entry name" value="INNER MEMBRANE PROTEIN YEBZ"/>
    <property type="match status" value="1"/>
</dbReference>
<feature type="chain" id="PRO_5012015004" evidence="7">
    <location>
        <begin position="31"/>
        <end position="126"/>
    </location>
</feature>
<keyword evidence="4 7" id="KW-0732">Signal</keyword>
<comment type="similarity">
    <text evidence="2">Belongs to the CopC family.</text>
</comment>
<dbReference type="InterPro" id="IPR007348">
    <property type="entry name" value="CopC_dom"/>
</dbReference>
<dbReference type="GO" id="GO:0042597">
    <property type="term" value="C:periplasmic space"/>
    <property type="evidence" value="ECO:0007669"/>
    <property type="project" value="UniProtKB-SubCell"/>
</dbReference>
<dbReference type="Gene3D" id="2.60.40.1220">
    <property type="match status" value="1"/>
</dbReference>
<proteinExistence type="inferred from homology"/>
<evidence type="ECO:0000313" key="9">
    <source>
        <dbReference type="EMBL" id="OTP79413.1"/>
    </source>
</evidence>
<evidence type="ECO:0000256" key="1">
    <source>
        <dbReference type="ARBA" id="ARBA00004418"/>
    </source>
</evidence>
<feature type="signal peptide" evidence="7">
    <location>
        <begin position="1"/>
        <end position="30"/>
    </location>
</feature>
<evidence type="ECO:0000256" key="2">
    <source>
        <dbReference type="ARBA" id="ARBA00010509"/>
    </source>
</evidence>
<dbReference type="GO" id="GO:0005507">
    <property type="term" value="F:copper ion binding"/>
    <property type="evidence" value="ECO:0007669"/>
    <property type="project" value="InterPro"/>
</dbReference>
<name>A0A242N740_CABSO</name>
<protein>
    <submittedName>
        <fullName evidence="9">Copper resistance protein CopC</fullName>
    </submittedName>
</protein>
<dbReference type="InterPro" id="IPR014755">
    <property type="entry name" value="Cu-Rt/internalin_Ig-like"/>
</dbReference>
<dbReference type="InterPro" id="IPR047685">
    <property type="entry name" value="CopC-like"/>
</dbReference>
<sequence length="126" mass="13284">MNPSLSNVANLARRGALAAAFLAMAQLAMAHALPKQQTPAPDATVEAPHEVAIDFSEGLEPTFSTLIVVDAAGKQVNSAKSAVDSSNKQHMSVALGDLKTGAYQVEWTAVAEDGHRTQGHYLFNVK</sequence>
<keyword evidence="5" id="KW-0574">Periplasm</keyword>
<evidence type="ECO:0000259" key="8">
    <source>
        <dbReference type="Pfam" id="PF04234"/>
    </source>
</evidence>
<dbReference type="EMBL" id="NBTZ01000009">
    <property type="protein sequence ID" value="OTP79413.1"/>
    <property type="molecule type" value="Genomic_DNA"/>
</dbReference>
<organism evidence="9 10">
    <name type="scientific">Caballeronia sordidicola</name>
    <name type="common">Burkholderia sordidicola</name>
    <dbReference type="NCBI Taxonomy" id="196367"/>
    <lineage>
        <taxon>Bacteria</taxon>
        <taxon>Pseudomonadati</taxon>
        <taxon>Pseudomonadota</taxon>
        <taxon>Betaproteobacteria</taxon>
        <taxon>Burkholderiales</taxon>
        <taxon>Burkholderiaceae</taxon>
        <taxon>Caballeronia</taxon>
    </lineage>
</organism>
<evidence type="ECO:0000256" key="6">
    <source>
        <dbReference type="ARBA" id="ARBA00023008"/>
    </source>
</evidence>
<dbReference type="Proteomes" id="UP000195221">
    <property type="component" value="Unassembled WGS sequence"/>
</dbReference>
<reference evidence="9 10" key="1">
    <citation type="submission" date="2017-03" db="EMBL/GenBank/DDBJ databases">
        <title>Genome analysis of strain PAMC 26577.</title>
        <authorList>
            <person name="Oh H.-M."/>
            <person name="Yang J.-A."/>
        </authorList>
    </citation>
    <scope>NUCLEOTIDE SEQUENCE [LARGE SCALE GENOMIC DNA]</scope>
    <source>
        <strain evidence="9 10">PAMC 26577</strain>
    </source>
</reference>
<feature type="domain" description="CopC" evidence="8">
    <location>
        <begin position="31"/>
        <end position="125"/>
    </location>
</feature>
<keyword evidence="3" id="KW-0479">Metal-binding</keyword>
<gene>
    <name evidence="9" type="ORF">PAMC26577_00700</name>
</gene>
<dbReference type="GO" id="GO:0005886">
    <property type="term" value="C:plasma membrane"/>
    <property type="evidence" value="ECO:0007669"/>
    <property type="project" value="TreeGrafter"/>
</dbReference>
<dbReference type="GO" id="GO:0046688">
    <property type="term" value="P:response to copper ion"/>
    <property type="evidence" value="ECO:0007669"/>
    <property type="project" value="InterPro"/>
</dbReference>
<dbReference type="NCBIfam" id="NF033814">
    <property type="entry name" value="copper_CopC"/>
    <property type="match status" value="1"/>
</dbReference>
<evidence type="ECO:0000256" key="5">
    <source>
        <dbReference type="ARBA" id="ARBA00022764"/>
    </source>
</evidence>
<evidence type="ECO:0000256" key="7">
    <source>
        <dbReference type="SAM" id="SignalP"/>
    </source>
</evidence>
<evidence type="ECO:0000256" key="4">
    <source>
        <dbReference type="ARBA" id="ARBA00022729"/>
    </source>
</evidence>
<evidence type="ECO:0000256" key="3">
    <source>
        <dbReference type="ARBA" id="ARBA00022723"/>
    </source>
</evidence>
<dbReference type="AlphaFoldDB" id="A0A242N740"/>
<dbReference type="RefSeq" id="WP_075357867.1">
    <property type="nucleotide sequence ID" value="NZ_MSRG01000020.1"/>
</dbReference>
<dbReference type="SUPFAM" id="SSF81296">
    <property type="entry name" value="E set domains"/>
    <property type="match status" value="1"/>
</dbReference>
<comment type="subcellular location">
    <subcellularLocation>
        <location evidence="1">Periplasm</location>
    </subcellularLocation>
</comment>
<dbReference type="Pfam" id="PF04234">
    <property type="entry name" value="CopC"/>
    <property type="match status" value="1"/>
</dbReference>
<dbReference type="PANTHER" id="PTHR34820:SF4">
    <property type="entry name" value="INNER MEMBRANE PROTEIN YEBZ"/>
    <property type="match status" value="1"/>
</dbReference>
<dbReference type="GO" id="GO:0006825">
    <property type="term" value="P:copper ion transport"/>
    <property type="evidence" value="ECO:0007669"/>
    <property type="project" value="InterPro"/>
</dbReference>